<name>A0A284R012_ARMOS</name>
<gene>
    <name evidence="1" type="ORF">ARMOST_05384</name>
</gene>
<dbReference type="OrthoDB" id="2950045at2759"/>
<dbReference type="AlphaFoldDB" id="A0A284R012"/>
<dbReference type="Proteomes" id="UP000219338">
    <property type="component" value="Unassembled WGS sequence"/>
</dbReference>
<sequence length="236" mass="26453">MAEEKSAEVYFEAMEQLEDRFRVSKLADQVLLRAYGEWSACSWDTRYKSPCNANFTAVALLYLSGQVGLSGLQHCLRLIKTHLTHPDVNDYNFVIPPGVHAPFNAHIVAVTSDVECLHASETGLEGDLYDCAKLLLNKDCLLVTPETFAIRGDLRELRRNQSESTTSEAPDNQGNPIKPLMVEALWMAKRATTDIPSLPSHTLPYLPQILIPTEGIEPPNHLFRVVYKCHGETRHP</sequence>
<organism evidence="1 2">
    <name type="scientific">Armillaria ostoyae</name>
    <name type="common">Armillaria root rot fungus</name>
    <dbReference type="NCBI Taxonomy" id="47428"/>
    <lineage>
        <taxon>Eukaryota</taxon>
        <taxon>Fungi</taxon>
        <taxon>Dikarya</taxon>
        <taxon>Basidiomycota</taxon>
        <taxon>Agaricomycotina</taxon>
        <taxon>Agaricomycetes</taxon>
        <taxon>Agaricomycetidae</taxon>
        <taxon>Agaricales</taxon>
        <taxon>Marasmiineae</taxon>
        <taxon>Physalacriaceae</taxon>
        <taxon>Armillaria</taxon>
    </lineage>
</organism>
<accession>A0A284R012</accession>
<reference evidence="2" key="1">
    <citation type="journal article" date="2017" name="Nat. Ecol. Evol.">
        <title>Genome expansion and lineage-specific genetic innovations in the forest pathogenic fungi Armillaria.</title>
        <authorList>
            <person name="Sipos G."/>
            <person name="Prasanna A.N."/>
            <person name="Walter M.C."/>
            <person name="O'Connor E."/>
            <person name="Balint B."/>
            <person name="Krizsan K."/>
            <person name="Kiss B."/>
            <person name="Hess J."/>
            <person name="Varga T."/>
            <person name="Slot J."/>
            <person name="Riley R."/>
            <person name="Boka B."/>
            <person name="Rigling D."/>
            <person name="Barry K."/>
            <person name="Lee J."/>
            <person name="Mihaltcheva S."/>
            <person name="LaButti K."/>
            <person name="Lipzen A."/>
            <person name="Waldron R."/>
            <person name="Moloney N.M."/>
            <person name="Sperisen C."/>
            <person name="Kredics L."/>
            <person name="Vagvoelgyi C."/>
            <person name="Patrignani A."/>
            <person name="Fitzpatrick D."/>
            <person name="Nagy I."/>
            <person name="Doyle S."/>
            <person name="Anderson J.B."/>
            <person name="Grigoriev I.V."/>
            <person name="Gueldener U."/>
            <person name="Muensterkoetter M."/>
            <person name="Nagy L.G."/>
        </authorList>
    </citation>
    <scope>NUCLEOTIDE SEQUENCE [LARGE SCALE GENOMIC DNA]</scope>
    <source>
        <strain evidence="2">C18/9</strain>
    </source>
</reference>
<evidence type="ECO:0000313" key="1">
    <source>
        <dbReference type="EMBL" id="SJL02060.1"/>
    </source>
</evidence>
<evidence type="ECO:0000313" key="2">
    <source>
        <dbReference type="Proteomes" id="UP000219338"/>
    </source>
</evidence>
<dbReference type="STRING" id="47428.A0A284R012"/>
<keyword evidence="2" id="KW-1185">Reference proteome</keyword>
<protein>
    <submittedName>
        <fullName evidence="1">Uncharacterized protein</fullName>
    </submittedName>
</protein>
<proteinExistence type="predicted"/>
<dbReference type="EMBL" id="FUEG01000003">
    <property type="protein sequence ID" value="SJL02060.1"/>
    <property type="molecule type" value="Genomic_DNA"/>
</dbReference>